<proteinExistence type="predicted"/>
<accession>A0ACB9J592</accession>
<sequence>MTFVVYCDASHKGLGCVLMQRNKVIAYASRQLKVHEKNYNTNDLELGAVVFALKIWRHYLYEALKDENIEHETLNGAETEFECIENKILKYKNRIWIPNSEDLRELILSEAHKSKYSIHPGTDKMYKDLKTHYWWPDMKASIAMYVSKCLTCAKVKAEHQKPSGYLQQPEIREWKWDQISMDFITKLPRTSHGHDAIWVIVDRLTKSAHFLPIREDYKMEKLARIYINEIVVRHGILLSIISDRDSMFTSRFWQSLQKALGNRIDLRTYHPQTDGQTERAIRKTC</sequence>
<organism evidence="1 2">
    <name type="scientific">Smallanthus sonchifolius</name>
    <dbReference type="NCBI Taxonomy" id="185202"/>
    <lineage>
        <taxon>Eukaryota</taxon>
        <taxon>Viridiplantae</taxon>
        <taxon>Streptophyta</taxon>
        <taxon>Embryophyta</taxon>
        <taxon>Tracheophyta</taxon>
        <taxon>Spermatophyta</taxon>
        <taxon>Magnoliopsida</taxon>
        <taxon>eudicotyledons</taxon>
        <taxon>Gunneridae</taxon>
        <taxon>Pentapetalae</taxon>
        <taxon>asterids</taxon>
        <taxon>campanulids</taxon>
        <taxon>Asterales</taxon>
        <taxon>Asteraceae</taxon>
        <taxon>Asteroideae</taxon>
        <taxon>Heliantheae alliance</taxon>
        <taxon>Millerieae</taxon>
        <taxon>Smallanthus</taxon>
    </lineage>
</organism>
<dbReference type="Proteomes" id="UP001056120">
    <property type="component" value="Linkage Group LG05"/>
</dbReference>
<keyword evidence="2" id="KW-1185">Reference proteome</keyword>
<protein>
    <submittedName>
        <fullName evidence="1">Uncharacterized protein</fullName>
    </submittedName>
</protein>
<comment type="caution">
    <text evidence="1">The sequence shown here is derived from an EMBL/GenBank/DDBJ whole genome shotgun (WGS) entry which is preliminary data.</text>
</comment>
<name>A0ACB9J592_9ASTR</name>
<reference evidence="1 2" key="2">
    <citation type="journal article" date="2022" name="Mol. Ecol. Resour.">
        <title>The genomes of chicory, endive, great burdock and yacon provide insights into Asteraceae paleo-polyploidization history and plant inulin production.</title>
        <authorList>
            <person name="Fan W."/>
            <person name="Wang S."/>
            <person name="Wang H."/>
            <person name="Wang A."/>
            <person name="Jiang F."/>
            <person name="Liu H."/>
            <person name="Zhao H."/>
            <person name="Xu D."/>
            <person name="Zhang Y."/>
        </authorList>
    </citation>
    <scope>NUCLEOTIDE SEQUENCE [LARGE SCALE GENOMIC DNA]</scope>
    <source>
        <strain evidence="2">cv. Yunnan</strain>
        <tissue evidence="1">Leaves</tissue>
    </source>
</reference>
<reference evidence="2" key="1">
    <citation type="journal article" date="2022" name="Mol. Ecol. Resour.">
        <title>The genomes of chicory, endive, great burdock and yacon provide insights into Asteraceae palaeo-polyploidization history and plant inulin production.</title>
        <authorList>
            <person name="Fan W."/>
            <person name="Wang S."/>
            <person name="Wang H."/>
            <person name="Wang A."/>
            <person name="Jiang F."/>
            <person name="Liu H."/>
            <person name="Zhao H."/>
            <person name="Xu D."/>
            <person name="Zhang Y."/>
        </authorList>
    </citation>
    <scope>NUCLEOTIDE SEQUENCE [LARGE SCALE GENOMIC DNA]</scope>
    <source>
        <strain evidence="2">cv. Yunnan</strain>
    </source>
</reference>
<evidence type="ECO:0000313" key="1">
    <source>
        <dbReference type="EMBL" id="KAI3815282.1"/>
    </source>
</evidence>
<dbReference type="EMBL" id="CM042022">
    <property type="protein sequence ID" value="KAI3815282.1"/>
    <property type="molecule type" value="Genomic_DNA"/>
</dbReference>
<gene>
    <name evidence="1" type="ORF">L1987_14944</name>
</gene>
<evidence type="ECO:0000313" key="2">
    <source>
        <dbReference type="Proteomes" id="UP001056120"/>
    </source>
</evidence>